<evidence type="ECO:0008006" key="3">
    <source>
        <dbReference type="Google" id="ProtNLM"/>
    </source>
</evidence>
<organism evidence="1 2">
    <name type="scientific">Bradyrhizobium rifense</name>
    <dbReference type="NCBI Taxonomy" id="515499"/>
    <lineage>
        <taxon>Bacteria</taxon>
        <taxon>Pseudomonadati</taxon>
        <taxon>Pseudomonadota</taxon>
        <taxon>Alphaproteobacteria</taxon>
        <taxon>Hyphomicrobiales</taxon>
        <taxon>Nitrobacteraceae</taxon>
        <taxon>Bradyrhizobium</taxon>
    </lineage>
</organism>
<sequence length="98" mass="11182">MNTSHAKTQDSEAQKTTDHNVIRKWVDQRGGKPATVKATEENGHAGILRIDFDPPDEGLERIGWDEFFEKFDDAGIAFLHQDRTKDGELSRFHKFVKA</sequence>
<gene>
    <name evidence="1" type="ORF">FXB40_36765</name>
</gene>
<comment type="caution">
    <text evidence="1">The sequence shown here is derived from an EMBL/GenBank/DDBJ whole genome shotgun (WGS) entry which is preliminary data.</text>
</comment>
<dbReference type="OrthoDB" id="9808866at2"/>
<dbReference type="Proteomes" id="UP000324758">
    <property type="component" value="Unassembled WGS sequence"/>
</dbReference>
<dbReference type="EMBL" id="VSSS01000062">
    <property type="protein sequence ID" value="TYL89147.1"/>
    <property type="molecule type" value="Genomic_DNA"/>
</dbReference>
<accession>A0A5D3K1R0</accession>
<reference evidence="1 2" key="1">
    <citation type="submission" date="2019-08" db="EMBL/GenBank/DDBJ databases">
        <title>Bradyrhizobium hipponensis sp. nov., a rhizobium isolated from a Lupinus angustifolius root nodule in Tunisia.</title>
        <authorList>
            <person name="Off K."/>
            <person name="Rejili M."/>
            <person name="Mars M."/>
            <person name="Brachmann A."/>
            <person name="Marin M."/>
        </authorList>
    </citation>
    <scope>NUCLEOTIDE SEQUENCE [LARGE SCALE GENOMIC DNA]</scope>
    <source>
        <strain evidence="1 2">CTAW71</strain>
    </source>
</reference>
<keyword evidence="2" id="KW-1185">Reference proteome</keyword>
<evidence type="ECO:0000313" key="1">
    <source>
        <dbReference type="EMBL" id="TYL89147.1"/>
    </source>
</evidence>
<dbReference type="AlphaFoldDB" id="A0A5D3K1R0"/>
<protein>
    <recommendedName>
        <fullName evidence="3">1,4-alpha-glucan branching enzyme</fullName>
    </recommendedName>
</protein>
<dbReference type="RefSeq" id="WP_148777165.1">
    <property type="nucleotide sequence ID" value="NZ_VSSS01000062.1"/>
</dbReference>
<evidence type="ECO:0000313" key="2">
    <source>
        <dbReference type="Proteomes" id="UP000324758"/>
    </source>
</evidence>
<proteinExistence type="predicted"/>
<name>A0A5D3K1R0_9BRAD</name>